<sequence>MQLLVLKLNLNRTQKHLAEKQDSTSQHQHPKHTSGKDDADVGNQSVLIDLDMAIKVDCESDLSGHQYCMGTRAYQSIAVLSSTTWANLLSKAPPQDHLDDLESFFYVLAWICIKYNGPENPIVVPNLELWEHHAAEISAMAKNQNLNTPLTILQPYFKNDEIFRNLIKALAQLC</sequence>
<dbReference type="PANTHER" id="PTHR38248:SF2">
    <property type="entry name" value="FUNK1 11"/>
    <property type="match status" value="1"/>
</dbReference>
<keyword evidence="4" id="KW-1185">Reference proteome</keyword>
<accession>A0A409XVR9</accession>
<dbReference type="Proteomes" id="UP000283269">
    <property type="component" value="Unassembled WGS sequence"/>
</dbReference>
<gene>
    <name evidence="3" type="ORF">CVT25_007483</name>
</gene>
<dbReference type="STRING" id="93625.A0A409XVR9"/>
<evidence type="ECO:0000313" key="4">
    <source>
        <dbReference type="Proteomes" id="UP000283269"/>
    </source>
</evidence>
<dbReference type="PANTHER" id="PTHR38248">
    <property type="entry name" value="FUNK1 6"/>
    <property type="match status" value="1"/>
</dbReference>
<evidence type="ECO:0000313" key="3">
    <source>
        <dbReference type="EMBL" id="PPQ94846.1"/>
    </source>
</evidence>
<dbReference type="AlphaFoldDB" id="A0A409XVR9"/>
<evidence type="ECO:0000256" key="1">
    <source>
        <dbReference type="SAM" id="MobiDB-lite"/>
    </source>
</evidence>
<reference evidence="3 4" key="1">
    <citation type="journal article" date="2018" name="Evol. Lett.">
        <title>Horizontal gene cluster transfer increased hallucinogenic mushroom diversity.</title>
        <authorList>
            <person name="Reynolds H.T."/>
            <person name="Vijayakumar V."/>
            <person name="Gluck-Thaler E."/>
            <person name="Korotkin H.B."/>
            <person name="Matheny P.B."/>
            <person name="Slot J.C."/>
        </authorList>
    </citation>
    <scope>NUCLEOTIDE SEQUENCE [LARGE SCALE GENOMIC DNA]</scope>
    <source>
        <strain evidence="3 4">2631</strain>
    </source>
</reference>
<protein>
    <recommendedName>
        <fullName evidence="2">Fungal-type protein kinase domain-containing protein</fullName>
    </recommendedName>
</protein>
<dbReference type="OrthoDB" id="5569250at2759"/>
<feature type="domain" description="Fungal-type protein kinase" evidence="2">
    <location>
        <begin position="40"/>
        <end position="112"/>
    </location>
</feature>
<comment type="caution">
    <text evidence="3">The sequence shown here is derived from an EMBL/GenBank/DDBJ whole genome shotgun (WGS) entry which is preliminary data.</text>
</comment>
<dbReference type="EMBL" id="NHYD01000229">
    <property type="protein sequence ID" value="PPQ94846.1"/>
    <property type="molecule type" value="Genomic_DNA"/>
</dbReference>
<dbReference type="InterPro" id="IPR040976">
    <property type="entry name" value="Pkinase_fungal"/>
</dbReference>
<dbReference type="InParanoid" id="A0A409XVR9"/>
<organism evidence="3 4">
    <name type="scientific">Psilocybe cyanescens</name>
    <dbReference type="NCBI Taxonomy" id="93625"/>
    <lineage>
        <taxon>Eukaryota</taxon>
        <taxon>Fungi</taxon>
        <taxon>Dikarya</taxon>
        <taxon>Basidiomycota</taxon>
        <taxon>Agaricomycotina</taxon>
        <taxon>Agaricomycetes</taxon>
        <taxon>Agaricomycetidae</taxon>
        <taxon>Agaricales</taxon>
        <taxon>Agaricineae</taxon>
        <taxon>Strophariaceae</taxon>
        <taxon>Psilocybe</taxon>
    </lineage>
</organism>
<evidence type="ECO:0000259" key="2">
    <source>
        <dbReference type="Pfam" id="PF17667"/>
    </source>
</evidence>
<feature type="region of interest" description="Disordered" evidence="1">
    <location>
        <begin position="17"/>
        <end position="41"/>
    </location>
</feature>
<proteinExistence type="predicted"/>
<dbReference type="Pfam" id="PF17667">
    <property type="entry name" value="Pkinase_fungal"/>
    <property type="match status" value="1"/>
</dbReference>
<name>A0A409XVR9_PSICY</name>